<dbReference type="PATRIC" id="fig|1227456.3.peg.1938"/>
<keyword evidence="3" id="KW-1185">Reference proteome</keyword>
<evidence type="ECO:0000313" key="2">
    <source>
        <dbReference type="EMBL" id="EMA52715.1"/>
    </source>
</evidence>
<sequence>MVLAGCAGISGLGGDSGNDNAGDGVAEANTPSGDGADDDAEGDDMTATANGGDSEANDGGDQSSDAISSNDSAADDTPSKSSGADSSSASTALDGKEEWFNLSKPGRYVFEIESAEEGTGSMSFETTEVSNGQATVSFQYDLGEESFESTVTGPVGEVEPQIATSPAYAYLTAIRLGGVTAGMLSGGEDLQVGNEFSQQSAEGSMHIEVTGTDSYAGVDCYVIESRVNETLTQETCTQQAFSSAPYVAFYDENGNLEQRIELVEYERE</sequence>
<feature type="compositionally biased region" description="Acidic residues" evidence="1">
    <location>
        <begin position="35"/>
        <end position="44"/>
    </location>
</feature>
<dbReference type="EMBL" id="AOME01000053">
    <property type="protein sequence ID" value="EMA52715.1"/>
    <property type="molecule type" value="Genomic_DNA"/>
</dbReference>
<gene>
    <name evidence="2" type="ORF">C450_09608</name>
</gene>
<dbReference type="STRING" id="1227456.C450_09608"/>
<reference evidence="2 3" key="1">
    <citation type="journal article" date="2014" name="PLoS Genet.">
        <title>Phylogenetically driven sequencing of extremely halophilic archaea reveals strategies for static and dynamic osmo-response.</title>
        <authorList>
            <person name="Becker E.A."/>
            <person name="Seitzer P.M."/>
            <person name="Tritt A."/>
            <person name="Larsen D."/>
            <person name="Krusor M."/>
            <person name="Yao A.I."/>
            <person name="Wu D."/>
            <person name="Madern D."/>
            <person name="Eisen J.A."/>
            <person name="Darling A.E."/>
            <person name="Facciotti M.T."/>
        </authorList>
    </citation>
    <scope>NUCLEOTIDE SEQUENCE [LARGE SCALE GENOMIC DNA]</scope>
    <source>
        <strain evidence="2 3">DSM 8989</strain>
    </source>
</reference>
<organism evidence="2 3">
    <name type="scientific">Halococcus salifodinae DSM 8989</name>
    <dbReference type="NCBI Taxonomy" id="1227456"/>
    <lineage>
        <taxon>Archaea</taxon>
        <taxon>Methanobacteriati</taxon>
        <taxon>Methanobacteriota</taxon>
        <taxon>Stenosarchaea group</taxon>
        <taxon>Halobacteria</taxon>
        <taxon>Halobacteriales</taxon>
        <taxon>Halococcaceae</taxon>
        <taxon>Halococcus</taxon>
    </lineage>
</organism>
<feature type="compositionally biased region" description="Low complexity" evidence="1">
    <location>
        <begin position="61"/>
        <end position="92"/>
    </location>
</feature>
<feature type="region of interest" description="Disordered" evidence="1">
    <location>
        <begin position="1"/>
        <end position="93"/>
    </location>
</feature>
<evidence type="ECO:0000313" key="3">
    <source>
        <dbReference type="Proteomes" id="UP000011625"/>
    </source>
</evidence>
<evidence type="ECO:0000256" key="1">
    <source>
        <dbReference type="SAM" id="MobiDB-lite"/>
    </source>
</evidence>
<dbReference type="AlphaFoldDB" id="M0N7R4"/>
<name>M0N7R4_9EURY</name>
<dbReference type="Proteomes" id="UP000011625">
    <property type="component" value="Unassembled WGS sequence"/>
</dbReference>
<accession>M0N7R4</accession>
<protein>
    <submittedName>
        <fullName evidence="2">Uncharacterized protein</fullName>
    </submittedName>
</protein>
<comment type="caution">
    <text evidence="2">The sequence shown here is derived from an EMBL/GenBank/DDBJ whole genome shotgun (WGS) entry which is preliminary data.</text>
</comment>
<proteinExistence type="predicted"/>